<dbReference type="PANTHER" id="PTHR19879:SF9">
    <property type="entry name" value="TRANSCRIPTION INITIATION FACTOR TFIID SUBUNIT 5"/>
    <property type="match status" value="1"/>
</dbReference>
<evidence type="ECO:0000256" key="2">
    <source>
        <dbReference type="SAM" id="MobiDB-lite"/>
    </source>
</evidence>
<feature type="repeat" description="WD" evidence="1">
    <location>
        <begin position="9"/>
        <end position="41"/>
    </location>
</feature>
<keyword evidence="4" id="KW-1185">Reference proteome</keyword>
<dbReference type="RefSeq" id="XP_041185984.1">
    <property type="nucleotide sequence ID" value="XM_041337751.1"/>
</dbReference>
<evidence type="ECO:0008006" key="5">
    <source>
        <dbReference type="Google" id="ProtNLM"/>
    </source>
</evidence>
<dbReference type="PANTHER" id="PTHR19879">
    <property type="entry name" value="TRANSCRIPTION INITIATION FACTOR TFIID"/>
    <property type="match status" value="1"/>
</dbReference>
<gene>
    <name evidence="3" type="ORF">BJ212DRAFT_1439494</name>
</gene>
<keyword evidence="1" id="KW-0853">WD repeat</keyword>
<dbReference type="InterPro" id="IPR015943">
    <property type="entry name" value="WD40/YVTN_repeat-like_dom_sf"/>
</dbReference>
<feature type="region of interest" description="Disordered" evidence="2">
    <location>
        <begin position="49"/>
        <end position="75"/>
    </location>
</feature>
<reference evidence="3" key="1">
    <citation type="journal article" date="2020" name="New Phytol.">
        <title>Comparative genomics reveals dynamic genome evolution in host specialist ectomycorrhizal fungi.</title>
        <authorList>
            <person name="Lofgren L.A."/>
            <person name="Nguyen N.H."/>
            <person name="Vilgalys R."/>
            <person name="Ruytinx J."/>
            <person name="Liao H.L."/>
            <person name="Branco S."/>
            <person name="Kuo A."/>
            <person name="LaButti K."/>
            <person name="Lipzen A."/>
            <person name="Andreopoulos W."/>
            <person name="Pangilinan J."/>
            <person name="Riley R."/>
            <person name="Hundley H."/>
            <person name="Na H."/>
            <person name="Barry K."/>
            <person name="Grigoriev I.V."/>
            <person name="Stajich J.E."/>
            <person name="Kennedy P.G."/>
        </authorList>
    </citation>
    <scope>NUCLEOTIDE SEQUENCE</scope>
    <source>
        <strain evidence="3">MN1</strain>
    </source>
</reference>
<proteinExistence type="predicted"/>
<feature type="compositionally biased region" description="Low complexity" evidence="2">
    <location>
        <begin position="49"/>
        <end position="60"/>
    </location>
</feature>
<dbReference type="SMART" id="SM00320">
    <property type="entry name" value="WD40"/>
    <property type="match status" value="1"/>
</dbReference>
<accession>A0A9P7DR60</accession>
<comment type="caution">
    <text evidence="3">The sequence shown here is derived from an EMBL/GenBank/DDBJ whole genome shotgun (WGS) entry which is preliminary data.</text>
</comment>
<evidence type="ECO:0000256" key="1">
    <source>
        <dbReference type="PROSITE-ProRule" id="PRU00221"/>
    </source>
</evidence>
<dbReference type="PROSITE" id="PS50294">
    <property type="entry name" value="WD_REPEATS_REGION"/>
    <property type="match status" value="1"/>
</dbReference>
<dbReference type="EMBL" id="JABBWG010000103">
    <property type="protein sequence ID" value="KAG1801089.1"/>
    <property type="molecule type" value="Genomic_DNA"/>
</dbReference>
<dbReference type="OrthoDB" id="2615105at2759"/>
<dbReference type="InterPro" id="IPR001680">
    <property type="entry name" value="WD40_rpt"/>
</dbReference>
<name>A0A9P7DR60_9AGAM</name>
<organism evidence="3 4">
    <name type="scientific">Suillus subaureus</name>
    <dbReference type="NCBI Taxonomy" id="48587"/>
    <lineage>
        <taxon>Eukaryota</taxon>
        <taxon>Fungi</taxon>
        <taxon>Dikarya</taxon>
        <taxon>Basidiomycota</taxon>
        <taxon>Agaricomycotina</taxon>
        <taxon>Agaricomycetes</taxon>
        <taxon>Agaricomycetidae</taxon>
        <taxon>Boletales</taxon>
        <taxon>Suillineae</taxon>
        <taxon>Suillaceae</taxon>
        <taxon>Suillus</taxon>
    </lineage>
</organism>
<evidence type="ECO:0000313" key="4">
    <source>
        <dbReference type="Proteomes" id="UP000807769"/>
    </source>
</evidence>
<dbReference type="SUPFAM" id="SSF50993">
    <property type="entry name" value="Peptidase/esterase 'gauge' domain"/>
    <property type="match status" value="1"/>
</dbReference>
<dbReference type="Gene3D" id="2.130.10.10">
    <property type="entry name" value="YVTN repeat-like/Quinoprotein amine dehydrogenase"/>
    <property type="match status" value="1"/>
</dbReference>
<dbReference type="Pfam" id="PF00400">
    <property type="entry name" value="WD40"/>
    <property type="match status" value="1"/>
</dbReference>
<sequence length="177" mass="19547">MGRPFGEPLEGHTREVWSVSFSPDGTRITSGSADNTVQLWDAVKVQLSPMSSEPDSSSFSLHQSTTPPTQQSRIMPTSTCNDHVISFSSSQGHALPNPADLLEPTSYHNSNSTPFLLQADGWIMGSHHRLLFWVPPASRHPFYTPWTSLVIPRGHPELDLSRMAHGTHWSSCRDAST</sequence>
<feature type="compositionally biased region" description="Polar residues" evidence="2">
    <location>
        <begin position="61"/>
        <end position="75"/>
    </location>
</feature>
<dbReference type="GeneID" id="64631767"/>
<dbReference type="SUPFAM" id="SSF50978">
    <property type="entry name" value="WD40 repeat-like"/>
    <property type="match status" value="1"/>
</dbReference>
<dbReference type="PROSITE" id="PS50082">
    <property type="entry name" value="WD_REPEATS_2"/>
    <property type="match status" value="1"/>
</dbReference>
<dbReference type="InterPro" id="IPR036322">
    <property type="entry name" value="WD40_repeat_dom_sf"/>
</dbReference>
<evidence type="ECO:0000313" key="3">
    <source>
        <dbReference type="EMBL" id="KAG1801089.1"/>
    </source>
</evidence>
<protein>
    <recommendedName>
        <fullName evidence="5">Anaphase-promoting complex subunit 4 WD40 domain-containing protein</fullName>
    </recommendedName>
</protein>
<dbReference type="Proteomes" id="UP000807769">
    <property type="component" value="Unassembled WGS sequence"/>
</dbReference>
<dbReference type="AlphaFoldDB" id="A0A9P7DR60"/>